<evidence type="ECO:0000256" key="3">
    <source>
        <dbReference type="ARBA" id="ARBA00022692"/>
    </source>
</evidence>
<protein>
    <submittedName>
        <fullName evidence="9">Putative ABC transporter permease YknZ</fullName>
    </submittedName>
</protein>
<keyword evidence="2" id="KW-1003">Cell membrane</keyword>
<keyword evidence="5 6" id="KW-0472">Membrane</keyword>
<reference evidence="10" key="2">
    <citation type="submission" date="2016-04" db="EMBL/GenBank/DDBJ databases">
        <title>First Complete Genome Sequence of a Subdivision 6 Acidobacterium.</title>
        <authorList>
            <person name="Huang S."/>
            <person name="Vieira S."/>
            <person name="Bunk B."/>
            <person name="Riedel T."/>
            <person name="Sproeer C."/>
            <person name="Overmann J."/>
        </authorList>
    </citation>
    <scope>NUCLEOTIDE SEQUENCE [LARGE SCALE GENOMIC DNA]</scope>
    <source>
        <strain evidence="10">DSM 100886 HEG_-6_39</strain>
    </source>
</reference>
<dbReference type="EMBL" id="CP015136">
    <property type="protein sequence ID" value="AMY07231.1"/>
    <property type="molecule type" value="Genomic_DNA"/>
</dbReference>
<dbReference type="KEGG" id="abac:LuPra_00398"/>
<dbReference type="InterPro" id="IPR003838">
    <property type="entry name" value="ABC3_permease_C"/>
</dbReference>
<feature type="domain" description="MacB-like periplasmic core" evidence="8">
    <location>
        <begin position="18"/>
        <end position="227"/>
    </location>
</feature>
<reference evidence="9 10" key="1">
    <citation type="journal article" date="2016" name="Genome Announc.">
        <title>First Complete Genome Sequence of a Subdivision 6 Acidobacterium Strain.</title>
        <authorList>
            <person name="Huang S."/>
            <person name="Vieira S."/>
            <person name="Bunk B."/>
            <person name="Riedel T."/>
            <person name="Sproer C."/>
            <person name="Overmann J."/>
        </authorList>
    </citation>
    <scope>NUCLEOTIDE SEQUENCE [LARGE SCALE GENOMIC DNA]</scope>
    <source>
        <strain evidence="10">DSM 100886 HEG_-6_39</strain>
    </source>
</reference>
<dbReference type="InterPro" id="IPR051125">
    <property type="entry name" value="ABC-4/HrtB_transporter"/>
</dbReference>
<dbReference type="InterPro" id="IPR025857">
    <property type="entry name" value="MacB_PCD"/>
</dbReference>
<evidence type="ECO:0000256" key="1">
    <source>
        <dbReference type="ARBA" id="ARBA00004651"/>
    </source>
</evidence>
<dbReference type="Proteomes" id="UP000076079">
    <property type="component" value="Chromosome"/>
</dbReference>
<dbReference type="PANTHER" id="PTHR43738">
    <property type="entry name" value="ABC TRANSPORTER, MEMBRANE PROTEIN"/>
    <property type="match status" value="1"/>
</dbReference>
<evidence type="ECO:0000256" key="4">
    <source>
        <dbReference type="ARBA" id="ARBA00022989"/>
    </source>
</evidence>
<evidence type="ECO:0000313" key="10">
    <source>
        <dbReference type="Proteomes" id="UP000076079"/>
    </source>
</evidence>
<dbReference type="OrthoDB" id="9775474at2"/>
<comment type="subcellular location">
    <subcellularLocation>
        <location evidence="1">Cell membrane</location>
        <topology evidence="1">Multi-pass membrane protein</topology>
    </subcellularLocation>
</comment>
<dbReference type="RefSeq" id="WP_110169206.1">
    <property type="nucleotide sequence ID" value="NZ_CP015136.1"/>
</dbReference>
<gene>
    <name evidence="9" type="primary">yknZ_1</name>
    <name evidence="9" type="ORF">LuPra_00398</name>
</gene>
<feature type="transmembrane region" description="Helical" evidence="6">
    <location>
        <begin position="302"/>
        <end position="329"/>
    </location>
</feature>
<dbReference type="STRING" id="1855912.LuPra_00398"/>
<evidence type="ECO:0000256" key="6">
    <source>
        <dbReference type="SAM" id="Phobius"/>
    </source>
</evidence>
<name>A0A143PFD8_LUTPR</name>
<dbReference type="Pfam" id="PF12704">
    <property type="entry name" value="MacB_PCD"/>
    <property type="match status" value="1"/>
</dbReference>
<evidence type="ECO:0000259" key="7">
    <source>
        <dbReference type="Pfam" id="PF02687"/>
    </source>
</evidence>
<evidence type="ECO:0000259" key="8">
    <source>
        <dbReference type="Pfam" id="PF12704"/>
    </source>
</evidence>
<evidence type="ECO:0000256" key="5">
    <source>
        <dbReference type="ARBA" id="ARBA00023136"/>
    </source>
</evidence>
<sequence>MKFLPLVWRSLMRRKLRTLFTALSIVVAFVLFGALMALKAAFSLGVDLAGQDRLVMIQKVSFIQPLPRSYQGRIAASPGVTTVTHQSWFGGIYQDPKNFFAQFAVEPEPFLQMYPAFVLSADRKQAWYANRTGAIVGRSLADRFGWKVGDRVPLQATIFRKPDESPWTFTIEGIYEAGAQGTDTTQFLFHYDYLNETRTILKDEVGWYVIRVSDPQQSDAVAGRLDAMFANSSAETKTSTEKAFVQAFAKQIGDIGSILMAILAAVLFTMLLVAANTMGQAVRERTNELAVMKTLGFTDGQLLGLVLLESVLLALVGGGTGLFLAWAITQRGDPTGGLLPALVLPTRDLVLGVGLILLVGVAAGVLPAWQASRLRIVDALRRQG</sequence>
<proteinExistence type="predicted"/>
<feature type="transmembrane region" description="Helical" evidence="6">
    <location>
        <begin position="255"/>
        <end position="275"/>
    </location>
</feature>
<accession>A0A143PFD8</accession>
<dbReference type="PATRIC" id="fig|1813736.3.peg.416"/>
<keyword evidence="3 6" id="KW-0812">Transmembrane</keyword>
<feature type="transmembrane region" description="Helical" evidence="6">
    <location>
        <begin position="349"/>
        <end position="369"/>
    </location>
</feature>
<dbReference type="PANTHER" id="PTHR43738:SF3">
    <property type="entry name" value="ABC TRANSPORTER PERMEASE"/>
    <property type="match status" value="1"/>
</dbReference>
<dbReference type="GO" id="GO:0005886">
    <property type="term" value="C:plasma membrane"/>
    <property type="evidence" value="ECO:0007669"/>
    <property type="project" value="UniProtKB-SubCell"/>
</dbReference>
<keyword evidence="4 6" id="KW-1133">Transmembrane helix</keyword>
<feature type="domain" description="ABC3 transporter permease C-terminal" evidence="7">
    <location>
        <begin position="261"/>
        <end position="374"/>
    </location>
</feature>
<dbReference type="Pfam" id="PF02687">
    <property type="entry name" value="FtsX"/>
    <property type="match status" value="1"/>
</dbReference>
<dbReference type="AlphaFoldDB" id="A0A143PFD8"/>
<keyword evidence="10" id="KW-1185">Reference proteome</keyword>
<organism evidence="9 10">
    <name type="scientific">Luteitalea pratensis</name>
    <dbReference type="NCBI Taxonomy" id="1855912"/>
    <lineage>
        <taxon>Bacteria</taxon>
        <taxon>Pseudomonadati</taxon>
        <taxon>Acidobacteriota</taxon>
        <taxon>Vicinamibacteria</taxon>
        <taxon>Vicinamibacterales</taxon>
        <taxon>Vicinamibacteraceae</taxon>
        <taxon>Luteitalea</taxon>
    </lineage>
</organism>
<evidence type="ECO:0000256" key="2">
    <source>
        <dbReference type="ARBA" id="ARBA00022475"/>
    </source>
</evidence>
<evidence type="ECO:0000313" key="9">
    <source>
        <dbReference type="EMBL" id="AMY07231.1"/>
    </source>
</evidence>